<dbReference type="EMBL" id="CP011125">
    <property type="protein sequence ID" value="AKF04386.1"/>
    <property type="molecule type" value="Genomic_DNA"/>
</dbReference>
<protein>
    <submittedName>
        <fullName evidence="1">Uncharacterized protein</fullName>
    </submittedName>
</protein>
<dbReference type="KEGG" id="samy:DB32_001535"/>
<gene>
    <name evidence="1" type="ORF">DB32_001535</name>
</gene>
<dbReference type="GO" id="GO:0019867">
    <property type="term" value="C:outer membrane"/>
    <property type="evidence" value="ECO:0007669"/>
    <property type="project" value="InterPro"/>
</dbReference>
<reference evidence="1 2" key="1">
    <citation type="submission" date="2015-03" db="EMBL/GenBank/DDBJ databases">
        <title>Genome assembly of Sandaracinus amylolyticus DSM 53668.</title>
        <authorList>
            <person name="Sharma G."/>
            <person name="Subramanian S."/>
        </authorList>
    </citation>
    <scope>NUCLEOTIDE SEQUENCE [LARGE SCALE GENOMIC DNA]</scope>
    <source>
        <strain evidence="1 2">DSM 53668</strain>
    </source>
</reference>
<proteinExistence type="predicted"/>
<dbReference type="Proteomes" id="UP000034883">
    <property type="component" value="Chromosome"/>
</dbReference>
<sequence length="435" mass="46879">MCLFAAWIALASPALAQERRPLPDYDGRVEPGDDAVDALLWIPRVVTAPLYAISEFVLRRPIGWLLTEVERADVLQTIAGVLTFGAERNIGIFPTAFFDFGLVPSVGIYAFWNRFLFSENRISVHGATWGEDWLSLSVADRVALTDGVELFVSNRLLQRPDAIFGGIGHTATANGRARFGVSIVETRVGIDAVGIGPFSMHASLQHRSIGFRDSSWGDDPTMSEWFGQRSMPLPTGYPDGYQSLGGRITAALDSRARGAPPQGGARVGVLLGETGTIDGAQRGAWLVVGGELELAADIESHHVISVRGEASALTGHDGVAIPFYELLDPGGTGAMRGFLAGTLRGESVAAMTLEYAWPVWVFLNGRLHVTCGNVFERHFADFAVERLRLSFGIGLEPRIAGEHPFDLQIALGTSTFENGTSVESVRFVVGARNGL</sequence>
<evidence type="ECO:0000313" key="1">
    <source>
        <dbReference type="EMBL" id="AKF04386.1"/>
    </source>
</evidence>
<name>A0A0F6W0L1_9BACT</name>
<dbReference type="Gene3D" id="2.40.160.50">
    <property type="entry name" value="membrane protein fhac: a member of the omp85/tpsb transporter family"/>
    <property type="match status" value="1"/>
</dbReference>
<organism evidence="1 2">
    <name type="scientific">Sandaracinus amylolyticus</name>
    <dbReference type="NCBI Taxonomy" id="927083"/>
    <lineage>
        <taxon>Bacteria</taxon>
        <taxon>Pseudomonadati</taxon>
        <taxon>Myxococcota</taxon>
        <taxon>Polyangia</taxon>
        <taxon>Polyangiales</taxon>
        <taxon>Sandaracinaceae</taxon>
        <taxon>Sandaracinus</taxon>
    </lineage>
</organism>
<dbReference type="AlphaFoldDB" id="A0A0F6W0L1"/>
<keyword evidence="2" id="KW-1185">Reference proteome</keyword>
<accession>A0A0F6W0L1</accession>
<dbReference type="STRING" id="927083.DB32_001535"/>
<evidence type="ECO:0000313" key="2">
    <source>
        <dbReference type="Proteomes" id="UP000034883"/>
    </source>
</evidence>